<dbReference type="Proteomes" id="UP001378592">
    <property type="component" value="Unassembled WGS sequence"/>
</dbReference>
<keyword evidence="4 6" id="KW-0472">Membrane</keyword>
<dbReference type="Pfam" id="PF00083">
    <property type="entry name" value="Sugar_tr"/>
    <property type="match status" value="1"/>
</dbReference>
<feature type="transmembrane region" description="Helical" evidence="6">
    <location>
        <begin position="259"/>
        <end position="278"/>
    </location>
</feature>
<accession>A0AAN9VY83</accession>
<feature type="transmembrane region" description="Helical" evidence="6">
    <location>
        <begin position="21"/>
        <end position="40"/>
    </location>
</feature>
<feature type="transmembrane region" description="Helical" evidence="6">
    <location>
        <begin position="500"/>
        <end position="521"/>
    </location>
</feature>
<feature type="region of interest" description="Disordered" evidence="5">
    <location>
        <begin position="312"/>
        <end position="333"/>
    </location>
</feature>
<dbReference type="Gene3D" id="1.20.1250.20">
    <property type="entry name" value="MFS general substrate transporter like domains"/>
    <property type="match status" value="1"/>
</dbReference>
<dbReference type="SUPFAM" id="SSF103473">
    <property type="entry name" value="MFS general substrate transporter"/>
    <property type="match status" value="1"/>
</dbReference>
<comment type="caution">
    <text evidence="8">The sequence shown here is derived from an EMBL/GenBank/DDBJ whole genome shotgun (WGS) entry which is preliminary data.</text>
</comment>
<feature type="transmembrane region" description="Helical" evidence="6">
    <location>
        <begin position="443"/>
        <end position="463"/>
    </location>
</feature>
<keyword evidence="2 6" id="KW-0812">Transmembrane</keyword>
<evidence type="ECO:0000313" key="9">
    <source>
        <dbReference type="Proteomes" id="UP001378592"/>
    </source>
</evidence>
<keyword evidence="3 6" id="KW-1133">Transmembrane helix</keyword>
<gene>
    <name evidence="8" type="ORF">R5R35_001940</name>
</gene>
<feature type="transmembrane region" description="Helical" evidence="6">
    <location>
        <begin position="415"/>
        <end position="437"/>
    </location>
</feature>
<dbReference type="GO" id="GO:0022857">
    <property type="term" value="F:transmembrane transporter activity"/>
    <property type="evidence" value="ECO:0007669"/>
    <property type="project" value="InterPro"/>
</dbReference>
<dbReference type="GO" id="GO:0016020">
    <property type="term" value="C:membrane"/>
    <property type="evidence" value="ECO:0007669"/>
    <property type="project" value="UniProtKB-SubCell"/>
</dbReference>
<keyword evidence="9" id="KW-1185">Reference proteome</keyword>
<feature type="domain" description="Major facilitator superfamily (MFS) profile" evidence="7">
    <location>
        <begin position="88"/>
        <end position="528"/>
    </location>
</feature>
<dbReference type="InterPro" id="IPR005828">
    <property type="entry name" value="MFS_sugar_transport-like"/>
</dbReference>
<dbReference type="InterPro" id="IPR020846">
    <property type="entry name" value="MFS_dom"/>
</dbReference>
<proteinExistence type="predicted"/>
<evidence type="ECO:0000256" key="6">
    <source>
        <dbReference type="SAM" id="Phobius"/>
    </source>
</evidence>
<dbReference type="AlphaFoldDB" id="A0AAN9VY83"/>
<evidence type="ECO:0000313" key="8">
    <source>
        <dbReference type="EMBL" id="KAK7872603.1"/>
    </source>
</evidence>
<dbReference type="InterPro" id="IPR036259">
    <property type="entry name" value="MFS_trans_sf"/>
</dbReference>
<name>A0AAN9VY83_9ORTH</name>
<sequence>MDFDEILEELGEFGRYQITNYLLICLPVFFAAANSLSYVFTAAVPRYRCLVPGCDEGGGAAKYAEAWVERAVPPLKGARPGAFSPEYCLRFVALGNASASHPDGCPIDFGNAEERCDQWVFDSEDIWTIVGQWNITCSNKQWQLSLVGTVHFAGIFLGTILFGFLADRFGRKLVFIFCILLMSVTGVAQAVAPDYIVFQVFVFLNALGTSGVFPLAFIIGVELVGRRRREMSGIVLNYFYALGEAAVALVAWLSRDWVWLQLLVSAPAGIFVIYYWFIPESVRWLLARREDGRATRIIRRAAEVNGVVLSERLLTPPSPDPAKEGEKGGEAAGGPEQVQGLLATVLQVARSRKLLVRALLLFFIWAANAFVYYGLSVNSTSLGGDKYLNFALVCLVEIPGYTVAWLLMNRLGRRMSLGGSLGLCALTCIGAAFVPVGMEWAEIVLFLVGKLGITSSFGVVFVYTAELYPTPMRSAGVGMSSTVARVGAMVAPFAPLLGQVYAPLPLLLFGGVSLIASLFTLTLPETLGTRLPDTVDEVEKL</sequence>
<dbReference type="PANTHER" id="PTHR24064">
    <property type="entry name" value="SOLUTE CARRIER FAMILY 22 MEMBER"/>
    <property type="match status" value="1"/>
</dbReference>
<feature type="transmembrane region" description="Helical" evidence="6">
    <location>
        <begin position="233"/>
        <end position="253"/>
    </location>
</feature>
<feature type="transmembrane region" description="Helical" evidence="6">
    <location>
        <begin position="142"/>
        <end position="166"/>
    </location>
</feature>
<dbReference type="PROSITE" id="PS50850">
    <property type="entry name" value="MFS"/>
    <property type="match status" value="1"/>
</dbReference>
<evidence type="ECO:0000256" key="2">
    <source>
        <dbReference type="ARBA" id="ARBA00022692"/>
    </source>
</evidence>
<feature type="transmembrane region" description="Helical" evidence="6">
    <location>
        <begin position="198"/>
        <end position="221"/>
    </location>
</feature>
<dbReference type="EMBL" id="JAZDUA010000022">
    <property type="protein sequence ID" value="KAK7872603.1"/>
    <property type="molecule type" value="Genomic_DNA"/>
</dbReference>
<organism evidence="8 9">
    <name type="scientific">Gryllus longicercus</name>
    <dbReference type="NCBI Taxonomy" id="2509291"/>
    <lineage>
        <taxon>Eukaryota</taxon>
        <taxon>Metazoa</taxon>
        <taxon>Ecdysozoa</taxon>
        <taxon>Arthropoda</taxon>
        <taxon>Hexapoda</taxon>
        <taxon>Insecta</taxon>
        <taxon>Pterygota</taxon>
        <taxon>Neoptera</taxon>
        <taxon>Polyneoptera</taxon>
        <taxon>Orthoptera</taxon>
        <taxon>Ensifera</taxon>
        <taxon>Gryllidea</taxon>
        <taxon>Grylloidea</taxon>
        <taxon>Gryllidae</taxon>
        <taxon>Gryllinae</taxon>
        <taxon>Gryllus</taxon>
    </lineage>
</organism>
<feature type="transmembrane region" description="Helical" evidence="6">
    <location>
        <begin position="387"/>
        <end position="408"/>
    </location>
</feature>
<protein>
    <recommendedName>
        <fullName evidence="7">Major facilitator superfamily (MFS) profile domain-containing protein</fullName>
    </recommendedName>
</protein>
<reference evidence="8 9" key="1">
    <citation type="submission" date="2024-03" db="EMBL/GenBank/DDBJ databases">
        <title>The genome assembly and annotation of the cricket Gryllus longicercus Weissman &amp; Gray.</title>
        <authorList>
            <person name="Szrajer S."/>
            <person name="Gray D."/>
            <person name="Ylla G."/>
        </authorList>
    </citation>
    <scope>NUCLEOTIDE SEQUENCE [LARGE SCALE GENOMIC DNA]</scope>
    <source>
        <strain evidence="8">DAG 2021-001</strain>
        <tissue evidence="8">Whole body minus gut</tissue>
    </source>
</reference>
<evidence type="ECO:0000256" key="5">
    <source>
        <dbReference type="SAM" id="MobiDB-lite"/>
    </source>
</evidence>
<feature type="transmembrane region" description="Helical" evidence="6">
    <location>
        <begin position="173"/>
        <end position="192"/>
    </location>
</feature>
<comment type="subcellular location">
    <subcellularLocation>
        <location evidence="1">Membrane</location>
        <topology evidence="1">Multi-pass membrane protein</topology>
    </subcellularLocation>
</comment>
<evidence type="ECO:0000259" key="7">
    <source>
        <dbReference type="PROSITE" id="PS50850"/>
    </source>
</evidence>
<evidence type="ECO:0000256" key="3">
    <source>
        <dbReference type="ARBA" id="ARBA00022989"/>
    </source>
</evidence>
<evidence type="ECO:0000256" key="4">
    <source>
        <dbReference type="ARBA" id="ARBA00023136"/>
    </source>
</evidence>
<evidence type="ECO:0000256" key="1">
    <source>
        <dbReference type="ARBA" id="ARBA00004141"/>
    </source>
</evidence>
<feature type="transmembrane region" description="Helical" evidence="6">
    <location>
        <begin position="354"/>
        <end position="375"/>
    </location>
</feature>
<dbReference type="CDD" id="cd17317">
    <property type="entry name" value="MFS_SLC22"/>
    <property type="match status" value="1"/>
</dbReference>